<dbReference type="InterPro" id="IPR012340">
    <property type="entry name" value="NA-bd_OB-fold"/>
</dbReference>
<evidence type="ECO:0000256" key="12">
    <source>
        <dbReference type="ARBA" id="ARBA00022917"/>
    </source>
</evidence>
<feature type="binding site" evidence="15">
    <location>
        <position position="495"/>
    </location>
    <ligand>
        <name>Mg(2+)</name>
        <dbReference type="ChEBI" id="CHEBI:18420"/>
        <note>shared with alpha subunit</note>
    </ligand>
</feature>
<dbReference type="PROSITE" id="PS51447">
    <property type="entry name" value="FDX_ACB"/>
    <property type="match status" value="1"/>
</dbReference>
<feature type="binding site" evidence="15">
    <location>
        <position position="489"/>
    </location>
    <ligand>
        <name>Mg(2+)</name>
        <dbReference type="ChEBI" id="CHEBI:18420"/>
        <note>shared with alpha subunit</note>
    </ligand>
</feature>
<dbReference type="InterPro" id="IPR005147">
    <property type="entry name" value="tRNA_synthase_B5-dom"/>
</dbReference>
<keyword evidence="11 16" id="KW-0694">RNA-binding</keyword>
<dbReference type="EC" id="6.1.1.20" evidence="15"/>
<dbReference type="Gene3D" id="2.40.50.140">
    <property type="entry name" value="Nucleic acid-binding proteins"/>
    <property type="match status" value="1"/>
</dbReference>
<feature type="domain" description="FDX-ACB" evidence="18">
    <location>
        <begin position="743"/>
        <end position="837"/>
    </location>
</feature>
<evidence type="ECO:0000256" key="4">
    <source>
        <dbReference type="ARBA" id="ARBA00022490"/>
    </source>
</evidence>
<dbReference type="SUPFAM" id="SSF56037">
    <property type="entry name" value="PheT/TilS domain"/>
    <property type="match status" value="1"/>
</dbReference>
<dbReference type="PANTHER" id="PTHR10947">
    <property type="entry name" value="PHENYLALANYL-TRNA SYNTHETASE BETA CHAIN AND LEUCINE-RICH REPEAT-CONTAINING PROTEIN 47"/>
    <property type="match status" value="1"/>
</dbReference>
<dbReference type="Gene3D" id="3.50.40.10">
    <property type="entry name" value="Phenylalanyl-trna Synthetase, Chain B, domain 3"/>
    <property type="match status" value="1"/>
</dbReference>
<comment type="similarity">
    <text evidence="2 15">Belongs to the phenylalanyl-tRNA synthetase beta subunit family. Type 1 subfamily.</text>
</comment>
<comment type="subunit">
    <text evidence="3 15">Tetramer of two alpha and two beta subunits.</text>
</comment>
<dbReference type="InterPro" id="IPR020825">
    <property type="entry name" value="Phe-tRNA_synthase-like_B3/B4"/>
</dbReference>
<evidence type="ECO:0000256" key="16">
    <source>
        <dbReference type="PROSITE-ProRule" id="PRU00209"/>
    </source>
</evidence>
<dbReference type="EMBL" id="JAUMVS010000004">
    <property type="protein sequence ID" value="MDO4841178.1"/>
    <property type="molecule type" value="Genomic_DNA"/>
</dbReference>
<organism evidence="20 21">
    <name type="scientific">Phoenicibacter congonensis</name>
    <dbReference type="NCBI Taxonomy" id="1944646"/>
    <lineage>
        <taxon>Bacteria</taxon>
        <taxon>Bacillati</taxon>
        <taxon>Actinomycetota</taxon>
        <taxon>Coriobacteriia</taxon>
        <taxon>Eggerthellales</taxon>
        <taxon>Eggerthellaceae</taxon>
        <taxon>Phoenicibacter</taxon>
    </lineage>
</organism>
<dbReference type="InterPro" id="IPR045060">
    <property type="entry name" value="Phe-tRNA-ligase_IIc_bsu"/>
</dbReference>
<dbReference type="InterPro" id="IPR041616">
    <property type="entry name" value="PheRS_beta_core"/>
</dbReference>
<evidence type="ECO:0000259" key="17">
    <source>
        <dbReference type="PROSITE" id="PS50886"/>
    </source>
</evidence>
<keyword evidence="12 15" id="KW-0648">Protein biosynthesis</keyword>
<dbReference type="SUPFAM" id="SSF46955">
    <property type="entry name" value="Putative DNA-binding domain"/>
    <property type="match status" value="1"/>
</dbReference>
<dbReference type="Gene3D" id="3.30.930.10">
    <property type="entry name" value="Bira Bifunctional Protein, Domain 2"/>
    <property type="match status" value="1"/>
</dbReference>
<dbReference type="Pfam" id="PF17759">
    <property type="entry name" value="tRNA_synthFbeta"/>
    <property type="match status" value="1"/>
</dbReference>
<dbReference type="GO" id="GO:0006432">
    <property type="term" value="P:phenylalanyl-tRNA aminoacylation"/>
    <property type="evidence" value="ECO:0007669"/>
    <property type="project" value="UniProtKB-UniRule"/>
</dbReference>
<dbReference type="Gene3D" id="3.30.70.380">
    <property type="entry name" value="Ferrodoxin-fold anticodon-binding domain"/>
    <property type="match status" value="1"/>
</dbReference>
<sequence>MLAPLKWINEFTNIPFSTEEEIQALCDRLDLTGTGVEGVEKLGSQFDHVVTGQIVEKTKHPDSDHMWVCKVSVGDKNLGEDGNPEPLQIVCGAQNFEQGDHIVVAMIGAVLPGDFQIKKSKLRGIQSCGMNCSARELGLSNDHEGIMILPEDAPVGMPLAEYLDQNEVVLDLEITPNRPDCLSVRGLAREFAAMNQQDWSDPIEADLAKLEVSKTETTVEDEVEVTIEDAVRCPRYTAAVIKGVKVGPSPKWLVDKLNSVGQRSVNNIVDVTNYMLFLYGQPMHSFDLDWLKNGEEKAHIIVRAAKEGEKLTTLDGQERELTPDMTLITTESAGPVGLAGVMGGLNSEITENTTNVCIEVATFEPGSTSRTSRNLKLFSESSMRYEREVDAYDIEKRSAIAAALIKEVAGGEILSNAEGNYGLIDVWPAKTEPETLKFRCNRFRNFIGDDVPNDFIKDVLVRLGCTVDEGKTADDEFEFEVVRPTFRPDLVREIDLYEEVLRIWGEDRVPSTLPSSPDRVGHLTTYDIIRRKVDNTLRANGMNETLSYSFNSADDIALFQPTSAKESVNVEIINPLNSEQAHLRQSIIPGLMESVRFNINHGTKHVALYEIGRVFATTNDRKLPKERVRVAGVLCGNSVEKTWMSDARKFDFFDAKGVVEDVADVLNLPKVKFKVGEPEEFTFLLPGRIAVMYSGGTQVGWIGEIHPEVASKFDVEDTVAAFELDFSALEKSALPAKPYVDLSEFPAIEVDQNFVVDEDVTCERMEQVITSAGGKLLAGVALVDIYRNPITVGPGKKSMSFKLTYQSTEKTLESAEVEKAHSKLVSKVAGATGATQRS</sequence>
<keyword evidence="13 15" id="KW-0030">Aminoacyl-tRNA synthetase</keyword>
<comment type="catalytic activity">
    <reaction evidence="14 15">
        <text>tRNA(Phe) + L-phenylalanine + ATP = L-phenylalanyl-tRNA(Phe) + AMP + diphosphate + H(+)</text>
        <dbReference type="Rhea" id="RHEA:19413"/>
        <dbReference type="Rhea" id="RHEA-COMP:9668"/>
        <dbReference type="Rhea" id="RHEA-COMP:9699"/>
        <dbReference type="ChEBI" id="CHEBI:15378"/>
        <dbReference type="ChEBI" id="CHEBI:30616"/>
        <dbReference type="ChEBI" id="CHEBI:33019"/>
        <dbReference type="ChEBI" id="CHEBI:58095"/>
        <dbReference type="ChEBI" id="CHEBI:78442"/>
        <dbReference type="ChEBI" id="CHEBI:78531"/>
        <dbReference type="ChEBI" id="CHEBI:456215"/>
        <dbReference type="EC" id="6.1.1.20"/>
    </reaction>
</comment>
<dbReference type="Gene3D" id="3.30.56.10">
    <property type="match status" value="2"/>
</dbReference>
<keyword evidence="10 15" id="KW-0460">Magnesium</keyword>
<keyword evidence="21" id="KW-1185">Reference proteome</keyword>
<reference evidence="20" key="1">
    <citation type="submission" date="2023-07" db="EMBL/GenBank/DDBJ databases">
        <title>Between Cages and Wild: Unraveling the Impact of Captivity on Animal Microbiomes and Antimicrobial Resistance.</title>
        <authorList>
            <person name="Schmartz G.P."/>
            <person name="Rehner J."/>
            <person name="Schuff M.J."/>
            <person name="Becker S.L."/>
            <person name="Kravczyk M."/>
            <person name="Gurevich A."/>
            <person name="Francke R."/>
            <person name="Mueller R."/>
            <person name="Keller V."/>
            <person name="Keller A."/>
        </authorList>
    </citation>
    <scope>NUCLEOTIDE SEQUENCE</scope>
    <source>
        <strain evidence="20">S12M_St_49</strain>
    </source>
</reference>
<dbReference type="GO" id="GO:0004826">
    <property type="term" value="F:phenylalanine-tRNA ligase activity"/>
    <property type="evidence" value="ECO:0007669"/>
    <property type="project" value="UniProtKB-UniRule"/>
</dbReference>
<evidence type="ECO:0000256" key="15">
    <source>
        <dbReference type="HAMAP-Rule" id="MF_00283"/>
    </source>
</evidence>
<dbReference type="InterPro" id="IPR002547">
    <property type="entry name" value="tRNA-bd_dom"/>
</dbReference>
<evidence type="ECO:0000313" key="21">
    <source>
        <dbReference type="Proteomes" id="UP001168575"/>
    </source>
</evidence>
<dbReference type="Proteomes" id="UP001168575">
    <property type="component" value="Unassembled WGS sequence"/>
</dbReference>
<evidence type="ECO:0000256" key="7">
    <source>
        <dbReference type="ARBA" id="ARBA00022723"/>
    </source>
</evidence>
<dbReference type="GO" id="GO:0000287">
    <property type="term" value="F:magnesium ion binding"/>
    <property type="evidence" value="ECO:0007669"/>
    <property type="project" value="UniProtKB-UniRule"/>
</dbReference>
<keyword evidence="5 16" id="KW-0820">tRNA-binding</keyword>
<dbReference type="NCBIfam" id="TIGR00472">
    <property type="entry name" value="pheT_bact"/>
    <property type="match status" value="1"/>
</dbReference>
<protein>
    <recommendedName>
        <fullName evidence="15">Phenylalanine--tRNA ligase beta subunit</fullName>
        <ecNumber evidence="15">6.1.1.20</ecNumber>
    </recommendedName>
    <alternativeName>
        <fullName evidence="15">Phenylalanyl-tRNA synthetase beta subunit</fullName>
        <shortName evidence="15">PheRS</shortName>
    </alternativeName>
</protein>
<keyword evidence="6 15" id="KW-0436">Ligase</keyword>
<dbReference type="GO" id="GO:0005524">
    <property type="term" value="F:ATP binding"/>
    <property type="evidence" value="ECO:0007669"/>
    <property type="project" value="UniProtKB-UniRule"/>
</dbReference>
<keyword evidence="7 15" id="KW-0479">Metal-binding</keyword>
<evidence type="ECO:0000256" key="1">
    <source>
        <dbReference type="ARBA" id="ARBA00004496"/>
    </source>
</evidence>
<evidence type="ECO:0000256" key="6">
    <source>
        <dbReference type="ARBA" id="ARBA00022598"/>
    </source>
</evidence>
<feature type="binding site" evidence="15">
    <location>
        <position position="499"/>
    </location>
    <ligand>
        <name>Mg(2+)</name>
        <dbReference type="ChEBI" id="CHEBI:18420"/>
        <note>shared with alpha subunit</note>
    </ligand>
</feature>
<evidence type="ECO:0000256" key="10">
    <source>
        <dbReference type="ARBA" id="ARBA00022842"/>
    </source>
</evidence>
<dbReference type="GO" id="GO:0000049">
    <property type="term" value="F:tRNA binding"/>
    <property type="evidence" value="ECO:0007669"/>
    <property type="project" value="UniProtKB-UniRule"/>
</dbReference>
<evidence type="ECO:0000259" key="19">
    <source>
        <dbReference type="PROSITE" id="PS51483"/>
    </source>
</evidence>
<dbReference type="InterPro" id="IPR045864">
    <property type="entry name" value="aa-tRNA-synth_II/BPL/LPL"/>
</dbReference>
<dbReference type="FunFam" id="2.40.50.140:FF:000045">
    <property type="entry name" value="Phenylalanine--tRNA ligase beta subunit"/>
    <property type="match status" value="1"/>
</dbReference>
<comment type="subcellular location">
    <subcellularLocation>
        <location evidence="1 15">Cytoplasm</location>
    </subcellularLocation>
</comment>
<evidence type="ECO:0000256" key="13">
    <source>
        <dbReference type="ARBA" id="ARBA00023146"/>
    </source>
</evidence>
<comment type="caution">
    <text evidence="20">The sequence shown here is derived from an EMBL/GenBank/DDBJ whole genome shotgun (WGS) entry which is preliminary data.</text>
</comment>
<dbReference type="InterPro" id="IPR005146">
    <property type="entry name" value="B3/B4_tRNA-bd"/>
</dbReference>
<keyword evidence="9 15" id="KW-0067">ATP-binding</keyword>
<dbReference type="CDD" id="cd02796">
    <property type="entry name" value="tRNA_bind_bactPheRS"/>
    <property type="match status" value="1"/>
</dbReference>
<dbReference type="InterPro" id="IPR036690">
    <property type="entry name" value="Fdx_antiC-bd_sf"/>
</dbReference>
<evidence type="ECO:0000256" key="8">
    <source>
        <dbReference type="ARBA" id="ARBA00022741"/>
    </source>
</evidence>
<evidence type="ECO:0000256" key="14">
    <source>
        <dbReference type="ARBA" id="ARBA00049255"/>
    </source>
</evidence>
<evidence type="ECO:0000256" key="9">
    <source>
        <dbReference type="ARBA" id="ARBA00022840"/>
    </source>
</evidence>
<dbReference type="InterPro" id="IPR009061">
    <property type="entry name" value="DNA-bd_dom_put_sf"/>
</dbReference>
<evidence type="ECO:0000256" key="11">
    <source>
        <dbReference type="ARBA" id="ARBA00022884"/>
    </source>
</evidence>
<dbReference type="PANTHER" id="PTHR10947:SF0">
    <property type="entry name" value="PHENYLALANINE--TRNA LIGASE BETA SUBUNIT"/>
    <property type="match status" value="1"/>
</dbReference>
<feature type="binding site" evidence="15">
    <location>
        <position position="498"/>
    </location>
    <ligand>
        <name>Mg(2+)</name>
        <dbReference type="ChEBI" id="CHEBI:18420"/>
        <note>shared with alpha subunit</note>
    </ligand>
</feature>
<dbReference type="AlphaFoldDB" id="A0AA43RHB0"/>
<accession>A0AA43RHB0</accession>
<dbReference type="PROSITE" id="PS51483">
    <property type="entry name" value="B5"/>
    <property type="match status" value="1"/>
</dbReference>
<dbReference type="NCBIfam" id="NF045760">
    <property type="entry name" value="YtpR"/>
    <property type="match status" value="1"/>
</dbReference>
<dbReference type="InterPro" id="IPR004532">
    <property type="entry name" value="Phe-tRNA-ligase_IIc_bsu_bact"/>
</dbReference>
<dbReference type="CDD" id="cd00769">
    <property type="entry name" value="PheRS_beta_core"/>
    <property type="match status" value="1"/>
</dbReference>
<dbReference type="SUPFAM" id="SSF50249">
    <property type="entry name" value="Nucleic acid-binding proteins"/>
    <property type="match status" value="1"/>
</dbReference>
<dbReference type="SMART" id="SM00896">
    <property type="entry name" value="FDX-ACB"/>
    <property type="match status" value="1"/>
</dbReference>
<proteinExistence type="inferred from homology"/>
<evidence type="ECO:0000259" key="18">
    <source>
        <dbReference type="PROSITE" id="PS51447"/>
    </source>
</evidence>
<dbReference type="SMART" id="SM00874">
    <property type="entry name" value="B5"/>
    <property type="match status" value="1"/>
</dbReference>
<gene>
    <name evidence="15 20" type="primary">pheT</name>
    <name evidence="20" type="ORF">Q3982_00670</name>
</gene>
<dbReference type="Pfam" id="PF03484">
    <property type="entry name" value="B5"/>
    <property type="match status" value="1"/>
</dbReference>
<dbReference type="InterPro" id="IPR033714">
    <property type="entry name" value="tRNA_bind_bactPheRS"/>
</dbReference>
<comment type="cofactor">
    <cofactor evidence="15">
        <name>Mg(2+)</name>
        <dbReference type="ChEBI" id="CHEBI:18420"/>
    </cofactor>
    <text evidence="15">Binds 2 magnesium ions per tetramer.</text>
</comment>
<feature type="domain" description="B5" evidence="19">
    <location>
        <begin position="431"/>
        <end position="511"/>
    </location>
</feature>
<evidence type="ECO:0000256" key="5">
    <source>
        <dbReference type="ARBA" id="ARBA00022555"/>
    </source>
</evidence>
<evidence type="ECO:0000256" key="3">
    <source>
        <dbReference type="ARBA" id="ARBA00011209"/>
    </source>
</evidence>
<evidence type="ECO:0000313" key="20">
    <source>
        <dbReference type="EMBL" id="MDO4841178.1"/>
    </source>
</evidence>
<dbReference type="GO" id="GO:0009328">
    <property type="term" value="C:phenylalanine-tRNA ligase complex"/>
    <property type="evidence" value="ECO:0007669"/>
    <property type="project" value="TreeGrafter"/>
</dbReference>
<dbReference type="HAMAP" id="MF_00283">
    <property type="entry name" value="Phe_tRNA_synth_beta1"/>
    <property type="match status" value="1"/>
</dbReference>
<name>A0AA43RHB0_9ACTN</name>
<evidence type="ECO:0000256" key="2">
    <source>
        <dbReference type="ARBA" id="ARBA00008653"/>
    </source>
</evidence>
<dbReference type="PROSITE" id="PS50886">
    <property type="entry name" value="TRBD"/>
    <property type="match status" value="1"/>
</dbReference>
<dbReference type="SMART" id="SM00873">
    <property type="entry name" value="B3_4"/>
    <property type="match status" value="1"/>
</dbReference>
<dbReference type="InterPro" id="IPR005121">
    <property type="entry name" value="Fdx_antiC-bd"/>
</dbReference>
<keyword evidence="8 15" id="KW-0547">Nucleotide-binding</keyword>
<dbReference type="SUPFAM" id="SSF54991">
    <property type="entry name" value="Anticodon-binding domain of PheRS"/>
    <property type="match status" value="1"/>
</dbReference>
<keyword evidence="4 15" id="KW-0963">Cytoplasm</keyword>
<feature type="domain" description="TRNA-binding" evidence="17">
    <location>
        <begin position="43"/>
        <end position="160"/>
    </location>
</feature>
<dbReference type="SUPFAM" id="SSF55681">
    <property type="entry name" value="Class II aaRS and biotin synthetases"/>
    <property type="match status" value="1"/>
</dbReference>
<dbReference type="Pfam" id="PF01588">
    <property type="entry name" value="tRNA_bind"/>
    <property type="match status" value="1"/>
</dbReference>
<dbReference type="Pfam" id="PF03483">
    <property type="entry name" value="B3_4"/>
    <property type="match status" value="1"/>
</dbReference>
<dbReference type="Pfam" id="PF03147">
    <property type="entry name" value="FDX-ACB"/>
    <property type="match status" value="1"/>
</dbReference>